<dbReference type="Proteomes" id="UP000789595">
    <property type="component" value="Unassembled WGS sequence"/>
</dbReference>
<reference evidence="6" key="1">
    <citation type="submission" date="2021-11" db="EMBL/GenBank/DDBJ databases">
        <authorList>
            <consortium name="Genoscope - CEA"/>
            <person name="William W."/>
        </authorList>
    </citation>
    <scope>NUCLEOTIDE SEQUENCE</scope>
</reference>
<dbReference type="PROSITE" id="PS50294">
    <property type="entry name" value="WD_REPEATS_REGION"/>
    <property type="match status" value="1"/>
</dbReference>
<evidence type="ECO:0000256" key="2">
    <source>
        <dbReference type="ARBA" id="ARBA00022737"/>
    </source>
</evidence>
<comment type="caution">
    <text evidence="6">The sequence shown here is derived from an EMBL/GenBank/DDBJ whole genome shotgun (WGS) entry which is preliminary data.</text>
</comment>
<feature type="transmembrane region" description="Helical" evidence="4">
    <location>
        <begin position="286"/>
        <end position="308"/>
    </location>
</feature>
<dbReference type="PROSITE" id="PS50082">
    <property type="entry name" value="WD_REPEATS_2"/>
    <property type="match status" value="1"/>
</dbReference>
<gene>
    <name evidence="6" type="ORF">PECAL_1P02430</name>
</gene>
<dbReference type="AlphaFoldDB" id="A0A8J2SE78"/>
<organism evidence="6 7">
    <name type="scientific">Pelagomonas calceolata</name>
    <dbReference type="NCBI Taxonomy" id="35677"/>
    <lineage>
        <taxon>Eukaryota</taxon>
        <taxon>Sar</taxon>
        <taxon>Stramenopiles</taxon>
        <taxon>Ochrophyta</taxon>
        <taxon>Pelagophyceae</taxon>
        <taxon>Pelagomonadales</taxon>
        <taxon>Pelagomonadaceae</taxon>
        <taxon>Pelagomonas</taxon>
    </lineage>
</organism>
<sequence>MRLQLLTLLLQHSTHGLVQPPRRASSALIAQAARTGKRQRVASWFRRRRRQPNTEPSETPPLSLLERDSSLSVTCWEAMMGLEAPQTLADRRLAFRVGRDASWTIVTVDSSCSVAVEIESCLERPAVDACVTYASEQVFEALMDEKYSSAAAVATRRLRISGSLSVASASEPLFDAVEVKLRNTRAVAVGGAEVASALLVLGGVLYVIYCFVVVAAADSIDVLPNQLYLASALLWLLGSGALVQGSYPENVLALAKKAEADAADGGLRRGALVFVERYCTDSAVLVGAYGLGVGAPTFLAGAAAAIAAHPGDVVPILYAVAGVYIVGATGLLVYGALPDSLAQNGGAGSTKLRESFSVLRDSRYAETDVVAGAWAFAAFMCACLAFGVIDLIAEPSSLAVLFAVSQVPEARFPPNAKRPSAFTCVAFDPRSAKTCLVAGTDGRVRVFREKHEVATFAAHEGSVASIDAVQRGSLCVAVTSGSDGCVRRWAGEQLSSAGRCRLLKNGTVVKCCLIDDSEDDYALCATERGTVLTCVPGADDKKSICRSPAKTVDQSKVAAVVVSGHFDTIRCLAAHPSQSVFATCGSDSRVITWDADQGSKLRHTSLESCGSAIKYDEKGRYLFVGSDQGTVSILDASSLDIVRTHNVFKCPVTSISASPDSKLIAACSRRGDVVVLDEERALASLRSGSGACVIAADFGRDAKRRLVFRTRGDDGVVDYWRLDGRRTRRLFRVEDLPGPEPWAWRSGFAEGRCVASNMKGVVAVADDDGLELRRGAGEARGSFRGEAAYEAHALAFLADGQRLVTAARGARAAVVWDAARETSVACVDENAAPPTPPPAVEARPRVAVEGDWPF</sequence>
<keyword evidence="4" id="KW-0472">Membrane</keyword>
<keyword evidence="7" id="KW-1185">Reference proteome</keyword>
<dbReference type="InterPro" id="IPR050630">
    <property type="entry name" value="WD_repeat_EMAP"/>
</dbReference>
<dbReference type="InterPro" id="IPR036322">
    <property type="entry name" value="WD40_repeat_dom_sf"/>
</dbReference>
<dbReference type="SUPFAM" id="SSF55718">
    <property type="entry name" value="SCP-like"/>
    <property type="match status" value="1"/>
</dbReference>
<dbReference type="GO" id="GO:0008017">
    <property type="term" value="F:microtubule binding"/>
    <property type="evidence" value="ECO:0007669"/>
    <property type="project" value="TreeGrafter"/>
</dbReference>
<feature type="transmembrane region" description="Helical" evidence="4">
    <location>
        <begin position="227"/>
        <end position="247"/>
    </location>
</feature>
<protein>
    <submittedName>
        <fullName evidence="6">Uncharacterized protein</fullName>
    </submittedName>
</protein>
<dbReference type="InterPro" id="IPR036527">
    <property type="entry name" value="SCP2_sterol-bd_dom_sf"/>
</dbReference>
<dbReference type="SMART" id="SM00320">
    <property type="entry name" value="WD40"/>
    <property type="match status" value="6"/>
</dbReference>
<dbReference type="SUPFAM" id="SSF50978">
    <property type="entry name" value="WD40 repeat-like"/>
    <property type="match status" value="1"/>
</dbReference>
<dbReference type="PANTHER" id="PTHR13720:SF33">
    <property type="entry name" value="HELP DOMAIN-CONTAINING PROTEIN"/>
    <property type="match status" value="1"/>
</dbReference>
<evidence type="ECO:0000256" key="5">
    <source>
        <dbReference type="SAM" id="SignalP"/>
    </source>
</evidence>
<evidence type="ECO:0000256" key="4">
    <source>
        <dbReference type="SAM" id="Phobius"/>
    </source>
</evidence>
<dbReference type="EMBL" id="CAKKNE010000001">
    <property type="protein sequence ID" value="CAH0363902.1"/>
    <property type="molecule type" value="Genomic_DNA"/>
</dbReference>
<feature type="signal peptide" evidence="5">
    <location>
        <begin position="1"/>
        <end position="16"/>
    </location>
</feature>
<keyword evidence="1 3" id="KW-0853">WD repeat</keyword>
<feature type="transmembrane region" description="Helical" evidence="4">
    <location>
        <begin position="315"/>
        <end position="337"/>
    </location>
</feature>
<feature type="transmembrane region" description="Helical" evidence="4">
    <location>
        <begin position="194"/>
        <end position="215"/>
    </location>
</feature>
<proteinExistence type="predicted"/>
<feature type="repeat" description="WD" evidence="3">
    <location>
        <begin position="562"/>
        <end position="603"/>
    </location>
</feature>
<accession>A0A8J2SE78</accession>
<evidence type="ECO:0000256" key="1">
    <source>
        <dbReference type="ARBA" id="ARBA00022574"/>
    </source>
</evidence>
<feature type="transmembrane region" description="Helical" evidence="4">
    <location>
        <begin position="371"/>
        <end position="393"/>
    </location>
</feature>
<name>A0A8J2SE78_9STRA</name>
<dbReference type="Pfam" id="PF00400">
    <property type="entry name" value="WD40"/>
    <property type="match status" value="3"/>
</dbReference>
<dbReference type="OrthoDB" id="10260946at2759"/>
<evidence type="ECO:0000313" key="6">
    <source>
        <dbReference type="EMBL" id="CAH0363902.1"/>
    </source>
</evidence>
<evidence type="ECO:0000256" key="3">
    <source>
        <dbReference type="PROSITE-ProRule" id="PRU00221"/>
    </source>
</evidence>
<keyword evidence="4" id="KW-1133">Transmembrane helix</keyword>
<dbReference type="InterPro" id="IPR001680">
    <property type="entry name" value="WD40_rpt"/>
</dbReference>
<keyword evidence="4" id="KW-0812">Transmembrane</keyword>
<feature type="chain" id="PRO_5035323245" evidence="5">
    <location>
        <begin position="17"/>
        <end position="854"/>
    </location>
</feature>
<keyword evidence="2" id="KW-0677">Repeat</keyword>
<keyword evidence="5" id="KW-0732">Signal</keyword>
<dbReference type="PANTHER" id="PTHR13720">
    <property type="entry name" value="WD-40 REPEAT PROTEIN"/>
    <property type="match status" value="1"/>
</dbReference>
<dbReference type="Gene3D" id="2.130.10.10">
    <property type="entry name" value="YVTN repeat-like/Quinoprotein amine dehydrogenase"/>
    <property type="match status" value="2"/>
</dbReference>
<dbReference type="InterPro" id="IPR015943">
    <property type="entry name" value="WD40/YVTN_repeat-like_dom_sf"/>
</dbReference>
<evidence type="ECO:0000313" key="7">
    <source>
        <dbReference type="Proteomes" id="UP000789595"/>
    </source>
</evidence>